<feature type="chain" id="PRO_5004709785" description="PepSY domain-containing protein" evidence="1">
    <location>
        <begin position="24"/>
        <end position="98"/>
    </location>
</feature>
<keyword evidence="1" id="KW-0732">Signal</keyword>
<evidence type="ECO:0000256" key="1">
    <source>
        <dbReference type="SAM" id="SignalP"/>
    </source>
</evidence>
<dbReference type="Pfam" id="PF11776">
    <property type="entry name" value="RcnB"/>
    <property type="match status" value="1"/>
</dbReference>
<dbReference type="Gene3D" id="3.10.450.160">
    <property type="entry name" value="inner membrane protein cigr"/>
    <property type="match status" value="1"/>
</dbReference>
<dbReference type="EMBL" id="AYEU01000007">
    <property type="protein sequence ID" value="ESK50516.1"/>
    <property type="molecule type" value="Genomic_DNA"/>
</dbReference>
<protein>
    <recommendedName>
        <fullName evidence="4">PepSY domain-containing protein</fullName>
    </recommendedName>
</protein>
<comment type="caution">
    <text evidence="2">The sequence shown here is derived from an EMBL/GenBank/DDBJ whole genome shotgun (WGS) entry which is preliminary data.</text>
</comment>
<dbReference type="HOGENOM" id="CLU_102089_3_1_6"/>
<dbReference type="RefSeq" id="WP_004902722.1">
    <property type="nucleotide sequence ID" value="NZ_BBTI01000005.1"/>
</dbReference>
<dbReference type="PATRIC" id="fig|1341683.3.peg.2472"/>
<organism evidence="2 3">
    <name type="scientific">Acinetobacter brisouii CIP 110357</name>
    <dbReference type="NCBI Taxonomy" id="1341683"/>
    <lineage>
        <taxon>Bacteria</taxon>
        <taxon>Pseudomonadati</taxon>
        <taxon>Pseudomonadota</taxon>
        <taxon>Gammaproteobacteria</taxon>
        <taxon>Moraxellales</taxon>
        <taxon>Moraxellaceae</taxon>
        <taxon>Acinetobacter</taxon>
    </lineage>
</organism>
<evidence type="ECO:0008006" key="4">
    <source>
        <dbReference type="Google" id="ProtNLM"/>
    </source>
</evidence>
<reference evidence="2 3" key="1">
    <citation type="submission" date="2013-10" db="EMBL/GenBank/DDBJ databases">
        <title>The Genome Sequence of Acinetobacter brisouii CIP 110357.</title>
        <authorList>
            <consortium name="The Broad Institute Genomics Platform"/>
            <consortium name="The Broad Institute Genome Sequencing Center for Infectious Disease"/>
            <person name="Cerqueira G."/>
            <person name="Feldgarden M."/>
            <person name="Courvalin P."/>
            <person name="Grillot-Courvalin C."/>
            <person name="Clermont D."/>
            <person name="Rocha E."/>
            <person name="Yoon E.-J."/>
            <person name="Nemec A."/>
            <person name="Young S.K."/>
            <person name="Zeng Q."/>
            <person name="Gargeya S."/>
            <person name="Fitzgerald M."/>
            <person name="Abouelleil A."/>
            <person name="Alvarado L."/>
            <person name="Berlin A.M."/>
            <person name="Chapman S.B."/>
            <person name="Gainer-Dewar J."/>
            <person name="Goldberg J."/>
            <person name="Gnerre S."/>
            <person name="Griggs A."/>
            <person name="Gujja S."/>
            <person name="Hansen M."/>
            <person name="Howarth C."/>
            <person name="Imamovic A."/>
            <person name="Ireland A."/>
            <person name="Larimer J."/>
            <person name="McCowan C."/>
            <person name="Murphy C."/>
            <person name="Pearson M."/>
            <person name="Poon T.W."/>
            <person name="Priest M."/>
            <person name="Roberts A."/>
            <person name="Saif S."/>
            <person name="Shea T."/>
            <person name="Sykes S."/>
            <person name="Wortman J."/>
            <person name="Nusbaum C."/>
            <person name="Birren B."/>
        </authorList>
    </citation>
    <scope>NUCLEOTIDE SEQUENCE [LARGE SCALE GENOMIC DNA]</scope>
    <source>
        <strain evidence="2 3">CIP 110357</strain>
    </source>
</reference>
<dbReference type="OrthoDB" id="6712777at2"/>
<feature type="signal peptide" evidence="1">
    <location>
        <begin position="1"/>
        <end position="23"/>
    </location>
</feature>
<name>V2UPG7_9GAMM</name>
<evidence type="ECO:0000313" key="3">
    <source>
        <dbReference type="Proteomes" id="UP000018418"/>
    </source>
</evidence>
<dbReference type="AlphaFoldDB" id="V2UPG7"/>
<dbReference type="Proteomes" id="UP000018418">
    <property type="component" value="Unassembled WGS sequence"/>
</dbReference>
<gene>
    <name evidence="2" type="ORF">P255_02498</name>
</gene>
<accession>V2UPG7</accession>
<evidence type="ECO:0000313" key="2">
    <source>
        <dbReference type="EMBL" id="ESK50516.1"/>
    </source>
</evidence>
<proteinExistence type="predicted"/>
<sequence length="98" mass="11490">MKRLAQGIVLSLAATLAAGSVFAYPNDPHYVKQTVTTTEWRVGHAVPPEHFRRAHAVDYRHYKRLHHPARHQQWYQVNPHKYVLVNTDNHRVIKVVHR</sequence>
<dbReference type="InterPro" id="IPR024572">
    <property type="entry name" value="RcnB"/>
</dbReference>
<keyword evidence="3" id="KW-1185">Reference proteome</keyword>